<evidence type="ECO:0000313" key="2">
    <source>
        <dbReference type="EMBL" id="CAE0753741.1"/>
    </source>
</evidence>
<dbReference type="AlphaFoldDB" id="A0A6S9RML5"/>
<feature type="signal peptide" evidence="1">
    <location>
        <begin position="1"/>
        <end position="18"/>
    </location>
</feature>
<proteinExistence type="predicted"/>
<keyword evidence="1" id="KW-0732">Signal</keyword>
<gene>
    <name evidence="2" type="ORF">PCAR00345_LOCUS6328</name>
    <name evidence="3" type="ORF">PCAR00345_LOCUS6329</name>
</gene>
<reference evidence="2" key="1">
    <citation type="submission" date="2021-01" db="EMBL/GenBank/DDBJ databases">
        <authorList>
            <person name="Corre E."/>
            <person name="Pelletier E."/>
            <person name="Niang G."/>
            <person name="Scheremetjew M."/>
            <person name="Finn R."/>
            <person name="Kale V."/>
            <person name="Holt S."/>
            <person name="Cochrane G."/>
            <person name="Meng A."/>
            <person name="Brown T."/>
            <person name="Cohen L."/>
        </authorList>
    </citation>
    <scope>NUCLEOTIDE SEQUENCE</scope>
    <source>
        <strain evidence="2">CCMP645</strain>
    </source>
</reference>
<protein>
    <submittedName>
        <fullName evidence="2">Uncharacterized protein</fullName>
    </submittedName>
</protein>
<evidence type="ECO:0000256" key="1">
    <source>
        <dbReference type="SAM" id="SignalP"/>
    </source>
</evidence>
<organism evidence="2">
    <name type="scientific">Chrysotila carterae</name>
    <name type="common">Marine alga</name>
    <name type="synonym">Syracosphaera carterae</name>
    <dbReference type="NCBI Taxonomy" id="13221"/>
    <lineage>
        <taxon>Eukaryota</taxon>
        <taxon>Haptista</taxon>
        <taxon>Haptophyta</taxon>
        <taxon>Prymnesiophyceae</taxon>
        <taxon>Isochrysidales</taxon>
        <taxon>Isochrysidaceae</taxon>
        <taxon>Chrysotila</taxon>
    </lineage>
</organism>
<evidence type="ECO:0000313" key="3">
    <source>
        <dbReference type="EMBL" id="CAE0753742.1"/>
    </source>
</evidence>
<feature type="chain" id="PRO_5036191486" evidence="1">
    <location>
        <begin position="19"/>
        <end position="371"/>
    </location>
</feature>
<accession>A0A6S9RML5</accession>
<name>A0A6S9RML5_CHRCT</name>
<sequence length="371" mass="40931">MKLSLLLALCIFIDVADAFGSVPRGGFNAVEQGRSSCQDIFFGKGPDRQSLRQPPGQVVDDICSAIVGGQRNTNTRFARQNKGTMYWCNQDGRDSDPVACSQAYVVRADGSHSLCAYDETAEIKCSLQEESQASCIESPEVCAILQDESLTPSDATNRESTYNFCRPFNDKKSCNEAIFKYTDHPDSTQEKFLTCGWTGSQCDPVGPMICDVNGRRRNLQDDDPRDCADVTNEELCNNAYSYLGGIDYTYDPLANPFVTPPELVMCEWAEGACRDSPQTCPYACELAKTRDIDVPGTTPTDATETFGDRAIEEFCEVNLDRRTRATVCQNFYRAESSGVADFPLQLVPCVFFPAGNGPQTCTRETRMPACI</sequence>
<dbReference type="EMBL" id="HBIZ01010692">
    <property type="protein sequence ID" value="CAE0753742.1"/>
    <property type="molecule type" value="Transcribed_RNA"/>
</dbReference>
<dbReference type="EMBL" id="HBIZ01010691">
    <property type="protein sequence ID" value="CAE0753741.1"/>
    <property type="molecule type" value="Transcribed_RNA"/>
</dbReference>